<dbReference type="SMART" id="SM01362">
    <property type="entry name" value="DUF663"/>
    <property type="match status" value="1"/>
</dbReference>
<dbReference type="Pfam" id="PF08142">
    <property type="entry name" value="AARP2CN"/>
    <property type="match status" value="1"/>
</dbReference>
<evidence type="ECO:0000256" key="3">
    <source>
        <dbReference type="ARBA" id="ARBA00023242"/>
    </source>
</evidence>
<evidence type="ECO:0000313" key="7">
    <source>
        <dbReference type="Proteomes" id="UP000818029"/>
    </source>
</evidence>
<evidence type="ECO:0000259" key="6">
    <source>
        <dbReference type="PROSITE" id="PS51714"/>
    </source>
</evidence>
<evidence type="ECO:0000256" key="4">
    <source>
        <dbReference type="ARBA" id="ARBA00038288"/>
    </source>
</evidence>
<reference evidence="8" key="2">
    <citation type="submission" date="2025-08" db="UniProtKB">
        <authorList>
            <consortium name="RefSeq"/>
        </authorList>
    </citation>
    <scope>IDENTIFICATION</scope>
</reference>
<keyword evidence="2" id="KW-0690">Ribosome biogenesis</keyword>
<dbReference type="Proteomes" id="UP000818029">
    <property type="component" value="Chromosome A01"/>
</dbReference>
<dbReference type="SMART" id="SM00785">
    <property type="entry name" value="AARP2CN"/>
    <property type="match status" value="1"/>
</dbReference>
<dbReference type="PROSITE" id="PS51714">
    <property type="entry name" value="G_BMS1"/>
    <property type="match status" value="1"/>
</dbReference>
<name>A0ABM3C1T7_GOSHI</name>
<dbReference type="InterPro" id="IPR039761">
    <property type="entry name" value="Bms1/Tsr1"/>
</dbReference>
<comment type="subcellular location">
    <subcellularLocation>
        <location evidence="1">Nucleus</location>
        <location evidence="1">Nucleolus</location>
    </subcellularLocation>
</comment>
<organism evidence="7 8">
    <name type="scientific">Gossypium hirsutum</name>
    <name type="common">Upland cotton</name>
    <name type="synonym">Gossypium mexicanum</name>
    <dbReference type="NCBI Taxonomy" id="3635"/>
    <lineage>
        <taxon>Eukaryota</taxon>
        <taxon>Viridiplantae</taxon>
        <taxon>Streptophyta</taxon>
        <taxon>Embryophyta</taxon>
        <taxon>Tracheophyta</taxon>
        <taxon>Spermatophyta</taxon>
        <taxon>Magnoliopsida</taxon>
        <taxon>eudicotyledons</taxon>
        <taxon>Gunneridae</taxon>
        <taxon>Pentapetalae</taxon>
        <taxon>rosids</taxon>
        <taxon>malvids</taxon>
        <taxon>Malvales</taxon>
        <taxon>Malvaceae</taxon>
        <taxon>Malvoideae</taxon>
        <taxon>Gossypium</taxon>
    </lineage>
</organism>
<feature type="compositionally biased region" description="Acidic residues" evidence="5">
    <location>
        <begin position="383"/>
        <end position="411"/>
    </location>
</feature>
<feature type="region of interest" description="Disordered" evidence="5">
    <location>
        <begin position="376"/>
        <end position="452"/>
    </location>
</feature>
<protein>
    <submittedName>
        <fullName evidence="8">Pre-rRNA-processing protein TSR1 homolog isoform X2</fullName>
    </submittedName>
</protein>
<sequence>MEGSRAQVNKPHKTRFSSKSSRNIHKISHKDKNWIAKSNRNVTQGARAARLQRSKMLREQKKEALLKEKRASSGSASPPRVILLFPLSASVNVSSLAEDILRLLSADVGGAFSSTVVSSEYKLRATVLHAPHGDLLSCMEMAKVADLIAFVASATEQSTCDYIDSFGSQCLSVFRSLGLPSTVVFIRDLPTELKRRNDAKKIVTSSLTSEFPEDCKFYPADTKDDLHKFMWLFKEQRLTTPHWRNQRPYLIAQKVDMVPDDSSPEKCTLLLTGYMRAHSLSVNQLLNRIEIMKDSIPLNARKDHNAMDSDDIQDAEIIHSLAPDPSSQEPLLVENVPDPLAGEQTWPTEVEMAEAERNQKQKRLRKRALPRGTSEYQAAWIVDDTDGEDSGVENDGDDDEDDDGMLLDEGESGFPSQEDTNNSDFEEDQASLHLRDSDEETENDSVMMEGDNMTREQIEDEIKKIKEAHAEDEEFPDEVDTPLDVPARKRFAKYRGLKSFRTSSWDPKESLPPEYARIFAFDNFARTQKHVVAKALKVEQEGRDDCAPVGSFARFYIKEVPFHVASKLCAASRTAPIVLCGLLQHESKMSVLHFSIKKHDSYDAPIKSKEELIFNVGFRQFVARPNFSTDNINSDKHKMERFLHAGHFSIASIYAPISFPPLPLIALKSAAGAGTPAVAAVGSLRSIDPDRIILKKIILTGYPQRVSKLKATVRYMFHNPEDVRWFKPVEVWTKCGRRGRVKEPVGTHGAMKCIFNGGLQQHDTVCMSLYKRAYPKWPEHRFPANV</sequence>
<evidence type="ECO:0000256" key="2">
    <source>
        <dbReference type="ARBA" id="ARBA00022517"/>
    </source>
</evidence>
<gene>
    <name evidence="8" type="primary">LOC107916910</name>
</gene>
<dbReference type="GeneID" id="107916910"/>
<reference evidence="7" key="1">
    <citation type="journal article" date="2020" name="Nat. Genet.">
        <title>Genomic diversifications of five Gossypium allopolyploid species and their impact on cotton improvement.</title>
        <authorList>
            <person name="Chen Z.J."/>
            <person name="Sreedasyam A."/>
            <person name="Ando A."/>
            <person name="Song Q."/>
            <person name="De Santiago L.M."/>
            <person name="Hulse-Kemp A.M."/>
            <person name="Ding M."/>
            <person name="Ye W."/>
            <person name="Kirkbride R.C."/>
            <person name="Jenkins J."/>
            <person name="Plott C."/>
            <person name="Lovell J."/>
            <person name="Lin Y.M."/>
            <person name="Vaughn R."/>
            <person name="Liu B."/>
            <person name="Simpson S."/>
            <person name="Scheffler B.E."/>
            <person name="Wen L."/>
            <person name="Saski C.A."/>
            <person name="Grover C.E."/>
            <person name="Hu G."/>
            <person name="Conover J.L."/>
            <person name="Carlson J.W."/>
            <person name="Shu S."/>
            <person name="Boston L.B."/>
            <person name="Williams M."/>
            <person name="Peterson D.G."/>
            <person name="McGee K."/>
            <person name="Jones D.C."/>
            <person name="Wendel J.F."/>
            <person name="Stelly D.M."/>
            <person name="Grimwood J."/>
            <person name="Schmutz J."/>
        </authorList>
    </citation>
    <scope>NUCLEOTIDE SEQUENCE [LARGE SCALE GENOMIC DNA]</scope>
    <source>
        <strain evidence="7">cv. TM-1</strain>
    </source>
</reference>
<dbReference type="PANTHER" id="PTHR12858:SF1">
    <property type="entry name" value="PRE-RRNA-PROCESSING PROTEIN TSR1 HOMOLOG"/>
    <property type="match status" value="1"/>
</dbReference>
<evidence type="ECO:0000256" key="1">
    <source>
        <dbReference type="ARBA" id="ARBA00004604"/>
    </source>
</evidence>
<keyword evidence="3" id="KW-0539">Nucleus</keyword>
<dbReference type="InterPro" id="IPR007034">
    <property type="entry name" value="BMS1_TSR1_C"/>
</dbReference>
<dbReference type="InterPro" id="IPR012948">
    <property type="entry name" value="AARP2CN"/>
</dbReference>
<feature type="region of interest" description="Disordered" evidence="5">
    <location>
        <begin position="1"/>
        <end position="54"/>
    </location>
</feature>
<accession>A0ABM3C1T7</accession>
<dbReference type="PANTHER" id="PTHR12858">
    <property type="entry name" value="RIBOSOME BIOGENESIS PROTEIN"/>
    <property type="match status" value="1"/>
</dbReference>
<dbReference type="RefSeq" id="XP_040973273.1">
    <property type="nucleotide sequence ID" value="XM_041117339.1"/>
</dbReference>
<feature type="domain" description="Bms1-type G" evidence="6">
    <location>
        <begin position="78"/>
        <end position="239"/>
    </location>
</feature>
<feature type="compositionally biased region" description="Basic residues" evidence="5">
    <location>
        <begin position="10"/>
        <end position="29"/>
    </location>
</feature>
<proteinExistence type="inferred from homology"/>
<dbReference type="Pfam" id="PF04950">
    <property type="entry name" value="RIBIOP_C"/>
    <property type="match status" value="1"/>
</dbReference>
<dbReference type="InterPro" id="IPR030387">
    <property type="entry name" value="G_Bms1/Tsr1_dom"/>
</dbReference>
<evidence type="ECO:0000313" key="8">
    <source>
        <dbReference type="RefSeq" id="XP_040973273.1"/>
    </source>
</evidence>
<dbReference type="Pfam" id="PF22298">
    <property type="entry name" value="Tsr1_G-like"/>
    <property type="match status" value="1"/>
</dbReference>
<evidence type="ECO:0000256" key="5">
    <source>
        <dbReference type="SAM" id="MobiDB-lite"/>
    </source>
</evidence>
<keyword evidence="7" id="KW-1185">Reference proteome</keyword>
<comment type="similarity">
    <text evidence="4">Belongs to the TRAFAC class translation factor GTPase superfamily. Bms1-like GTPase family. TSR1 subfamily.</text>
</comment>
<feature type="compositionally biased region" description="Polar residues" evidence="5">
    <location>
        <begin position="414"/>
        <end position="423"/>
    </location>
</feature>